<accession>A0AAT9HA24</accession>
<dbReference type="AlphaFoldDB" id="A0AAT9HA24"/>
<protein>
    <submittedName>
        <fullName evidence="1">Uncharacterized protein</fullName>
    </submittedName>
</protein>
<proteinExistence type="predicted"/>
<evidence type="ECO:0000313" key="1">
    <source>
        <dbReference type="EMBL" id="BFO14252.1"/>
    </source>
</evidence>
<organism evidence="1">
    <name type="scientific">Streptomyces haneummycinicus</name>
    <dbReference type="NCBI Taxonomy" id="3074435"/>
    <lineage>
        <taxon>Bacteria</taxon>
        <taxon>Bacillati</taxon>
        <taxon>Actinomycetota</taxon>
        <taxon>Actinomycetes</taxon>
        <taxon>Kitasatosporales</taxon>
        <taxon>Streptomycetaceae</taxon>
        <taxon>Streptomyces</taxon>
    </lineage>
</organism>
<reference evidence="1" key="2">
    <citation type="submission" date="2024-07" db="EMBL/GenBank/DDBJ databases">
        <title>Streptomyces haneummycinica sp. nov., a new antibiotic-producing actinobacterium isolated from marine sediment.</title>
        <authorList>
            <person name="Uemura M."/>
            <person name="Hamada M."/>
            <person name="Hirano S."/>
            <person name="Kobayashi K."/>
            <person name="Ohshiro T."/>
            <person name="Kobayashi T."/>
            <person name="Terahara T."/>
        </authorList>
    </citation>
    <scope>NUCLEOTIDE SEQUENCE</scope>
    <source>
        <strain evidence="1">KM77-8</strain>
    </source>
</reference>
<name>A0AAT9HA24_9ACTN</name>
<reference evidence="1" key="1">
    <citation type="submission" date="2024-06" db="EMBL/GenBank/DDBJ databases">
        <authorList>
            <consortium name="consrtm"/>
            <person name="Uemura M."/>
            <person name="Terahara T."/>
        </authorList>
    </citation>
    <scope>NUCLEOTIDE SEQUENCE</scope>
    <source>
        <strain evidence="1">KM77-8</strain>
    </source>
</reference>
<dbReference type="EMBL" id="AP035768">
    <property type="protein sequence ID" value="BFO14252.1"/>
    <property type="molecule type" value="Genomic_DNA"/>
</dbReference>
<gene>
    <name evidence="1" type="ORF">SHKM778_06400</name>
</gene>
<sequence length="73" mass="8088">MDAVEQAFKHIAREKEKGGDVRLVSFRQFTDWLDVQKPEVLERLRTLDVGQEPAGGWKAFGKDTGKEGAGDAA</sequence>